<accession>A0A2N7TTI0</accession>
<evidence type="ECO:0008006" key="3">
    <source>
        <dbReference type="Google" id="ProtNLM"/>
    </source>
</evidence>
<dbReference type="AlphaFoldDB" id="A0A2N7TTI0"/>
<evidence type="ECO:0000313" key="2">
    <source>
        <dbReference type="Proteomes" id="UP000235346"/>
    </source>
</evidence>
<feature type="non-terminal residue" evidence="1">
    <location>
        <position position="1"/>
    </location>
</feature>
<evidence type="ECO:0000313" key="1">
    <source>
        <dbReference type="EMBL" id="PMR71476.1"/>
    </source>
</evidence>
<proteinExistence type="predicted"/>
<reference evidence="1 2" key="1">
    <citation type="submission" date="2018-01" db="EMBL/GenBank/DDBJ databases">
        <title>Halomonas endophytica sp. nov., isolated from storage liquid in the stems of Populus euphratica.</title>
        <authorList>
            <person name="Chen C."/>
        </authorList>
    </citation>
    <scope>NUCLEOTIDE SEQUENCE [LARGE SCALE GENOMIC DNA]</scope>
    <source>
        <strain evidence="1 2">DSM 26881</strain>
    </source>
</reference>
<name>A0A2N7TTI0_9GAMM</name>
<keyword evidence="2" id="KW-1185">Reference proteome</keyword>
<organism evidence="1 2">
    <name type="scientific">Halomonas heilongjiangensis</name>
    <dbReference type="NCBI Taxonomy" id="1387883"/>
    <lineage>
        <taxon>Bacteria</taxon>
        <taxon>Pseudomonadati</taxon>
        <taxon>Pseudomonadota</taxon>
        <taxon>Gammaproteobacteria</taxon>
        <taxon>Oceanospirillales</taxon>
        <taxon>Halomonadaceae</taxon>
        <taxon>Halomonas</taxon>
    </lineage>
</organism>
<sequence>AQAWQASRDRQRALAAWEAVAERSDAGDDWLRLGQLAHGWGEPALAERALRMASERGREEAGRWLEALAASPL</sequence>
<gene>
    <name evidence="1" type="ORF">C1H66_02430</name>
</gene>
<dbReference type="Proteomes" id="UP000235346">
    <property type="component" value="Unassembled WGS sequence"/>
</dbReference>
<comment type="caution">
    <text evidence="1">The sequence shown here is derived from an EMBL/GenBank/DDBJ whole genome shotgun (WGS) entry which is preliminary data.</text>
</comment>
<protein>
    <recommendedName>
        <fullName evidence="3">Sel1 repeat family protein</fullName>
    </recommendedName>
</protein>
<dbReference type="EMBL" id="PNRE01000015">
    <property type="protein sequence ID" value="PMR71476.1"/>
    <property type="molecule type" value="Genomic_DNA"/>
</dbReference>